<feature type="transmembrane region" description="Helical" evidence="1">
    <location>
        <begin position="80"/>
        <end position="102"/>
    </location>
</feature>
<reference evidence="3 4" key="1">
    <citation type="journal article" date="2021" name="Int. J. Syst. Evol. Microbiol.">
        <title>Salipiger mangrovisoli sp. nov., isolated from mangrove soil and the proposal for the reclassification of Paraphaeobacter pallidus as Salipiger pallidus comb. nov.</title>
        <authorList>
            <person name="Du J."/>
            <person name="Liu Y."/>
            <person name="Pei T."/>
            <person name="Deng M.R."/>
            <person name="Zhu H."/>
        </authorList>
    </citation>
    <scope>NUCLEOTIDE SEQUENCE [LARGE SCALE GENOMIC DNA]</scope>
    <source>
        <strain evidence="3 4">6D45A</strain>
    </source>
</reference>
<feature type="signal peptide" evidence="2">
    <location>
        <begin position="1"/>
        <end position="21"/>
    </location>
</feature>
<evidence type="ECO:0000313" key="4">
    <source>
        <dbReference type="Proteomes" id="UP000607796"/>
    </source>
</evidence>
<organism evidence="3 4">
    <name type="scientific">Salipiger mangrovisoli</name>
    <dbReference type="NCBI Taxonomy" id="2865933"/>
    <lineage>
        <taxon>Bacteria</taxon>
        <taxon>Pseudomonadati</taxon>
        <taxon>Pseudomonadota</taxon>
        <taxon>Alphaproteobacteria</taxon>
        <taxon>Rhodobacterales</taxon>
        <taxon>Roseobacteraceae</taxon>
        <taxon>Salipiger</taxon>
    </lineage>
</organism>
<evidence type="ECO:0000256" key="1">
    <source>
        <dbReference type="SAM" id="Phobius"/>
    </source>
</evidence>
<dbReference type="RefSeq" id="WP_194134687.1">
    <property type="nucleotide sequence ID" value="NZ_JADFFK010000007.1"/>
</dbReference>
<name>A0ABR9X1G1_9RHOB</name>
<gene>
    <name evidence="3" type="ORF">IQ782_11050</name>
</gene>
<keyword evidence="4" id="KW-1185">Reference proteome</keyword>
<keyword evidence="1" id="KW-1133">Transmembrane helix</keyword>
<feature type="transmembrane region" description="Helical" evidence="1">
    <location>
        <begin position="122"/>
        <end position="142"/>
    </location>
</feature>
<dbReference type="EMBL" id="JADFFK010000007">
    <property type="protein sequence ID" value="MBE9637379.1"/>
    <property type="molecule type" value="Genomic_DNA"/>
</dbReference>
<keyword evidence="1" id="KW-0812">Transmembrane</keyword>
<keyword evidence="1" id="KW-0472">Membrane</keyword>
<comment type="caution">
    <text evidence="3">The sequence shown here is derived from an EMBL/GenBank/DDBJ whole genome shotgun (WGS) entry which is preliminary data.</text>
</comment>
<proteinExistence type="predicted"/>
<keyword evidence="2" id="KW-0732">Signal</keyword>
<accession>A0ABR9X1G1</accession>
<evidence type="ECO:0000256" key="2">
    <source>
        <dbReference type="SAM" id="SignalP"/>
    </source>
</evidence>
<feature type="chain" id="PRO_5047051875" evidence="2">
    <location>
        <begin position="22"/>
        <end position="171"/>
    </location>
</feature>
<evidence type="ECO:0000313" key="3">
    <source>
        <dbReference type="EMBL" id="MBE9637379.1"/>
    </source>
</evidence>
<sequence length="171" mass="16672">MSGWHLSLLALAALGTLGCMAGAGPAQRGAARASLAAMALAMAGGTSGLVLGAGALLALVPLAARGAAPALCAHRAASNLVMALVLGALFVLNGSAICANGAIPLLSAQGLSRLPMAGPDLYLRSAALALGLYAAFGLLLSLRALRHGQLARLGEIIPMTLATAGMGVGLN</sequence>
<protein>
    <submittedName>
        <fullName evidence="3">Uncharacterized protein</fullName>
    </submittedName>
</protein>
<dbReference type="Proteomes" id="UP000607796">
    <property type="component" value="Unassembled WGS sequence"/>
</dbReference>
<feature type="transmembrane region" description="Helical" evidence="1">
    <location>
        <begin position="37"/>
        <end position="60"/>
    </location>
</feature>